<evidence type="ECO:0000313" key="2">
    <source>
        <dbReference type="Proteomes" id="UP000185674"/>
    </source>
</evidence>
<reference evidence="1 2" key="1">
    <citation type="submission" date="2016-08" db="EMBL/GenBank/DDBJ databases">
        <title>Complete genome sequence of Acinetobacter baylyi strain GFJ2.</title>
        <authorList>
            <person name="Tabata M."/>
            <person name="Kuboki S."/>
            <person name="Gibu N."/>
            <person name="Kinouchi Y."/>
            <person name="Vangnai A."/>
            <person name="Kasai D."/>
            <person name="Fukuda M."/>
        </authorList>
    </citation>
    <scope>NUCLEOTIDE SEQUENCE [LARGE SCALE GENOMIC DNA]</scope>
    <source>
        <strain evidence="1 2">GFJ2</strain>
    </source>
</reference>
<dbReference type="RefSeq" id="WP_004934673.1">
    <property type="nucleotide sequence ID" value="NZ_BBNM01000002.1"/>
</dbReference>
<dbReference type="STRING" id="487316.BEN76_10850"/>
<dbReference type="Pfam" id="PF20375">
    <property type="entry name" value="DUF6670"/>
    <property type="match status" value="1"/>
</dbReference>
<dbReference type="EMBL" id="CP016896">
    <property type="protein sequence ID" value="APV36484.1"/>
    <property type="molecule type" value="Genomic_DNA"/>
</dbReference>
<evidence type="ECO:0000313" key="1">
    <source>
        <dbReference type="EMBL" id="APV36484.1"/>
    </source>
</evidence>
<dbReference type="Proteomes" id="UP000185674">
    <property type="component" value="Chromosome"/>
</dbReference>
<accession>A0A1P8EJU9</accession>
<dbReference type="KEGG" id="asol:BEN76_10850"/>
<name>A0A1P8EJU9_9GAMM</name>
<gene>
    <name evidence="1" type="ORF">BEN76_10850</name>
</gene>
<dbReference type="eggNOG" id="ENOG5030E13">
    <property type="taxonomic scope" value="Bacteria"/>
</dbReference>
<sequence length="357" mass="41682">MQMLMTPFNPSMQLSPHSRQRTLAYHPPKGRFKLIYQGLILPGLPAPLHYINFMSLIGQAKIPILYNKNILKHKALDTASVFVSSSPHLAGQLKSYSISEQCHFRSDAFNFDQQDVIQGYFPDFHFKRTDSALSVDLKVHTVNVLSHYTPLKWGVFEHWSLLCWCQGRVMFENHCYEVQGMGSFEYARSAHLPYMPVCFFTHHVLNLTDQLQVLLTQVRNQWNQIIYSRADLRNLDGRVESYKDNVFFQIQRVYPKVTTPNFKEMYLPREFLWQVYVKDCLLLEVKGKSRGDFKFGLAAGYAGSFQFNAIYNNQHYQGEAGYIEYIDMRPLHWQEKDQSALLELKNTEIQPCILKKD</sequence>
<dbReference type="InterPro" id="IPR046611">
    <property type="entry name" value="DUF6670"/>
</dbReference>
<proteinExistence type="predicted"/>
<dbReference type="AlphaFoldDB" id="A0A1P8EJU9"/>
<organism evidence="1 2">
    <name type="scientific">Acinetobacter soli</name>
    <dbReference type="NCBI Taxonomy" id="487316"/>
    <lineage>
        <taxon>Bacteria</taxon>
        <taxon>Pseudomonadati</taxon>
        <taxon>Pseudomonadota</taxon>
        <taxon>Gammaproteobacteria</taxon>
        <taxon>Moraxellales</taxon>
        <taxon>Moraxellaceae</taxon>
        <taxon>Acinetobacter</taxon>
    </lineage>
</organism>
<protein>
    <submittedName>
        <fullName evidence="1">Uncharacterized protein</fullName>
    </submittedName>
</protein>